<keyword evidence="3" id="KW-1185">Reference proteome</keyword>
<dbReference type="EMBL" id="JBHRYQ010000001">
    <property type="protein sequence ID" value="MFC3811079.1"/>
    <property type="molecule type" value="Genomic_DNA"/>
</dbReference>
<evidence type="ECO:0000256" key="1">
    <source>
        <dbReference type="SAM" id="SignalP"/>
    </source>
</evidence>
<dbReference type="RefSeq" id="WP_379837765.1">
    <property type="nucleotide sequence ID" value="NZ_JBHRYQ010000001.1"/>
</dbReference>
<organism evidence="2 3">
    <name type="scientific">Lacihabitans lacunae</name>
    <dbReference type="NCBI Taxonomy" id="1028214"/>
    <lineage>
        <taxon>Bacteria</taxon>
        <taxon>Pseudomonadati</taxon>
        <taxon>Bacteroidota</taxon>
        <taxon>Cytophagia</taxon>
        <taxon>Cytophagales</taxon>
        <taxon>Leadbetterellaceae</taxon>
        <taxon>Lacihabitans</taxon>
    </lineage>
</organism>
<feature type="signal peptide" evidence="1">
    <location>
        <begin position="1"/>
        <end position="23"/>
    </location>
</feature>
<dbReference type="PANTHER" id="PTHR43737:SF1">
    <property type="entry name" value="DUF1501 DOMAIN-CONTAINING PROTEIN"/>
    <property type="match status" value="1"/>
</dbReference>
<protein>
    <submittedName>
        <fullName evidence="2">DUF1501 domain-containing protein</fullName>
    </submittedName>
</protein>
<dbReference type="Pfam" id="PF07394">
    <property type="entry name" value="DUF1501"/>
    <property type="match status" value="1"/>
</dbReference>
<accession>A0ABV7YV79</accession>
<dbReference type="InterPro" id="IPR026444">
    <property type="entry name" value="Secre_tail"/>
</dbReference>
<name>A0ABV7YV79_9BACT</name>
<feature type="chain" id="PRO_5047224566" evidence="1">
    <location>
        <begin position="24"/>
        <end position="515"/>
    </location>
</feature>
<dbReference type="Proteomes" id="UP001595616">
    <property type="component" value="Unassembled WGS sequence"/>
</dbReference>
<sequence length="515" mass="56434">MNRRKFLKYSTAGSLLTSSLAFGKIPVLASGIDMANPGENILVIIQMFGGNDALNTIIPADNDLYYSSFRRTLNIPKNKALRLSNTTSYLHPALGYGTNDGLYGLFKQGNLAVIQGVGYPNPNLSHFRSTDIWLSGILPKNDAERLESGWLGRYIEGANLGSEHPKCMNIGKSSSLLFQTGSEDLSIGLENPKDFYEQGKDLLSGESFLSGESDYVTERNFLLDLSIQSNKYSKIVKDAFDAGKNTTSYSDTKLSNELKLVSRLISGGLKSKVYLLSIDGFDTHANQGTVDGKQAALLTEISEAVSAFMADLKAQNLSKKVLGMTVSEFGRRPNQNDSGGTDHGAAGAMFVFGEEVNPTVFGESFGFSNLDANKDFKYQFDFRSVYAEILYKWFGEEKSKGNSILKDSFDFLPGEVLRKKFSPGEILGKERSNESMIYPNPTPDGNVVVELNLSKPALVSISFTNARGVNFNVVSEVPFGAGKQQFPMNLWGGSGLYLVIIRVGENINTHKIIWV</sequence>
<dbReference type="InterPro" id="IPR010869">
    <property type="entry name" value="DUF1501"/>
</dbReference>
<dbReference type="PANTHER" id="PTHR43737">
    <property type="entry name" value="BLL7424 PROTEIN"/>
    <property type="match status" value="1"/>
</dbReference>
<comment type="caution">
    <text evidence="2">The sequence shown here is derived from an EMBL/GenBank/DDBJ whole genome shotgun (WGS) entry which is preliminary data.</text>
</comment>
<dbReference type="NCBIfam" id="TIGR04183">
    <property type="entry name" value="Por_Secre_tail"/>
    <property type="match status" value="1"/>
</dbReference>
<proteinExistence type="predicted"/>
<evidence type="ECO:0000313" key="2">
    <source>
        <dbReference type="EMBL" id="MFC3811079.1"/>
    </source>
</evidence>
<keyword evidence="1" id="KW-0732">Signal</keyword>
<reference evidence="3" key="1">
    <citation type="journal article" date="2019" name="Int. J. Syst. Evol. Microbiol.">
        <title>The Global Catalogue of Microorganisms (GCM) 10K type strain sequencing project: providing services to taxonomists for standard genome sequencing and annotation.</title>
        <authorList>
            <consortium name="The Broad Institute Genomics Platform"/>
            <consortium name="The Broad Institute Genome Sequencing Center for Infectious Disease"/>
            <person name="Wu L."/>
            <person name="Ma J."/>
        </authorList>
    </citation>
    <scope>NUCLEOTIDE SEQUENCE [LARGE SCALE GENOMIC DNA]</scope>
    <source>
        <strain evidence="3">CECT 7956</strain>
    </source>
</reference>
<evidence type="ECO:0000313" key="3">
    <source>
        <dbReference type="Proteomes" id="UP001595616"/>
    </source>
</evidence>
<gene>
    <name evidence="2" type="ORF">ACFOOI_10470</name>
</gene>